<dbReference type="PANTHER" id="PTHR30558:SF3">
    <property type="entry name" value="BIOPOLYMER TRANSPORT PROTEIN EXBD-RELATED"/>
    <property type="match status" value="1"/>
</dbReference>
<evidence type="ECO:0000256" key="1">
    <source>
        <dbReference type="ARBA" id="ARBA00004162"/>
    </source>
</evidence>
<name>A0A395LWF8_9BACT</name>
<gene>
    <name evidence="10" type="ORF">D0433_13990</name>
</gene>
<reference evidence="10 11" key="1">
    <citation type="journal article" date="2011" name="ISME J.">
        <title>Community ecology of hot spring cyanobacterial mats: predominant populations and their functional potential.</title>
        <authorList>
            <person name="Klatt C.G."/>
            <person name="Wood J.M."/>
            <person name="Rusch D.B."/>
            <person name="Bateson M.M."/>
            <person name="Hamamura N."/>
            <person name="Heidelberg J.F."/>
            <person name="Grossman A.R."/>
            <person name="Bhaya D."/>
            <person name="Cohan F.M."/>
            <person name="Kuhl M."/>
            <person name="Bryant D.A."/>
            <person name="Ward D.M."/>
        </authorList>
    </citation>
    <scope>NUCLEOTIDE SEQUENCE [LARGE SCALE GENOMIC DNA]</scope>
    <source>
        <strain evidence="10">OS</strain>
    </source>
</reference>
<evidence type="ECO:0000256" key="8">
    <source>
        <dbReference type="SAM" id="MobiDB-lite"/>
    </source>
</evidence>
<dbReference type="AlphaFoldDB" id="A0A395LWF8"/>
<evidence type="ECO:0000256" key="9">
    <source>
        <dbReference type="SAM" id="Phobius"/>
    </source>
</evidence>
<dbReference type="Proteomes" id="UP000266389">
    <property type="component" value="Unassembled WGS sequence"/>
</dbReference>
<evidence type="ECO:0000256" key="4">
    <source>
        <dbReference type="ARBA" id="ARBA00022692"/>
    </source>
</evidence>
<evidence type="ECO:0000256" key="7">
    <source>
        <dbReference type="RuleBase" id="RU003879"/>
    </source>
</evidence>
<organism evidence="10 11">
    <name type="scientific">Candidatus Thermochlorobacter aerophilus</name>
    <dbReference type="NCBI Taxonomy" id="1868324"/>
    <lineage>
        <taxon>Bacteria</taxon>
        <taxon>Pseudomonadati</taxon>
        <taxon>Chlorobiota</taxon>
        <taxon>Chlorobiia</taxon>
        <taxon>Chlorobiales</taxon>
        <taxon>Candidatus Thermochlorobacteriaceae</taxon>
        <taxon>Candidatus Thermochlorobacter</taxon>
    </lineage>
</organism>
<evidence type="ECO:0000256" key="5">
    <source>
        <dbReference type="ARBA" id="ARBA00022989"/>
    </source>
</evidence>
<comment type="subcellular location">
    <subcellularLocation>
        <location evidence="1">Cell membrane</location>
        <topology evidence="1">Single-pass membrane protein</topology>
    </subcellularLocation>
    <subcellularLocation>
        <location evidence="7">Cell membrane</location>
        <topology evidence="7">Single-pass type II membrane protein</topology>
    </subcellularLocation>
</comment>
<feature type="transmembrane region" description="Helical" evidence="9">
    <location>
        <begin position="43"/>
        <end position="64"/>
    </location>
</feature>
<feature type="region of interest" description="Disordered" evidence="8">
    <location>
        <begin position="1"/>
        <end position="23"/>
    </location>
</feature>
<feature type="compositionally biased region" description="Basic and acidic residues" evidence="8">
    <location>
        <begin position="1"/>
        <end position="20"/>
    </location>
</feature>
<keyword evidence="5 9" id="KW-1133">Transmembrane helix</keyword>
<dbReference type="GO" id="GO:0015031">
    <property type="term" value="P:protein transport"/>
    <property type="evidence" value="ECO:0007669"/>
    <property type="project" value="UniProtKB-KW"/>
</dbReference>
<evidence type="ECO:0000313" key="10">
    <source>
        <dbReference type="EMBL" id="RFM22921.1"/>
    </source>
</evidence>
<keyword evidence="4 7" id="KW-0812">Transmembrane</keyword>
<keyword evidence="7" id="KW-0653">Protein transport</keyword>
<keyword evidence="6 9" id="KW-0472">Membrane</keyword>
<proteinExistence type="inferred from homology"/>
<keyword evidence="7" id="KW-0813">Transport</keyword>
<protein>
    <submittedName>
        <fullName evidence="10">Biopolymer transporter ExbD</fullName>
    </submittedName>
</protein>
<evidence type="ECO:0000256" key="3">
    <source>
        <dbReference type="ARBA" id="ARBA00022475"/>
    </source>
</evidence>
<dbReference type="GO" id="GO:0022857">
    <property type="term" value="F:transmembrane transporter activity"/>
    <property type="evidence" value="ECO:0007669"/>
    <property type="project" value="InterPro"/>
</dbReference>
<comment type="similarity">
    <text evidence="2 7">Belongs to the ExbD/TolR family.</text>
</comment>
<keyword evidence="3" id="KW-1003">Cell membrane</keyword>
<dbReference type="PANTHER" id="PTHR30558">
    <property type="entry name" value="EXBD MEMBRANE COMPONENT OF PMF-DRIVEN MACROMOLECULE IMPORT SYSTEM"/>
    <property type="match status" value="1"/>
</dbReference>
<evidence type="ECO:0000256" key="6">
    <source>
        <dbReference type="ARBA" id="ARBA00023136"/>
    </source>
</evidence>
<evidence type="ECO:0000256" key="2">
    <source>
        <dbReference type="ARBA" id="ARBA00005811"/>
    </source>
</evidence>
<evidence type="ECO:0000313" key="11">
    <source>
        <dbReference type="Proteomes" id="UP000266389"/>
    </source>
</evidence>
<sequence>MAEATRDKSKTVKINMREGKTNAQARKIKKYNEKSDETSHVDLAPMVDIAFLLLTFFMMTTSFAKPNVFQMGLPEPPKPNAAPSAVDPKLMLTIQVSKSGKDGVFLLRGIEKEGNTPAYTKFEELRAKVKAVRDEIQNDPSLSKYDVVTAVKIHPDAKYDDMIEVMNEIFDAGVRKWATIELKPDEAKKLEELEAKVKK</sequence>
<dbReference type="EMBL" id="PHFL01000072">
    <property type="protein sequence ID" value="RFM22921.1"/>
    <property type="molecule type" value="Genomic_DNA"/>
</dbReference>
<dbReference type="InterPro" id="IPR003400">
    <property type="entry name" value="ExbD"/>
</dbReference>
<comment type="caution">
    <text evidence="10">The sequence shown here is derived from an EMBL/GenBank/DDBJ whole genome shotgun (WGS) entry which is preliminary data.</text>
</comment>
<dbReference type="GO" id="GO:0005886">
    <property type="term" value="C:plasma membrane"/>
    <property type="evidence" value="ECO:0007669"/>
    <property type="project" value="UniProtKB-SubCell"/>
</dbReference>
<dbReference type="Pfam" id="PF02472">
    <property type="entry name" value="ExbD"/>
    <property type="match status" value="1"/>
</dbReference>
<accession>A0A395LWF8</accession>